<feature type="transmembrane region" description="Helical" evidence="1">
    <location>
        <begin position="161"/>
        <end position="184"/>
    </location>
</feature>
<dbReference type="Pfam" id="PF20152">
    <property type="entry name" value="DUF6534"/>
    <property type="match status" value="1"/>
</dbReference>
<evidence type="ECO:0000313" key="3">
    <source>
        <dbReference type="EMBL" id="KAJ7081205.1"/>
    </source>
</evidence>
<feature type="transmembrane region" description="Helical" evidence="1">
    <location>
        <begin position="121"/>
        <end position="141"/>
    </location>
</feature>
<comment type="caution">
    <text evidence="3">The sequence shown here is derived from an EMBL/GenBank/DDBJ whole genome shotgun (WGS) entry which is preliminary data.</text>
</comment>
<evidence type="ECO:0000259" key="2">
    <source>
        <dbReference type="Pfam" id="PF20152"/>
    </source>
</evidence>
<keyword evidence="1" id="KW-1133">Transmembrane helix</keyword>
<feature type="transmembrane region" description="Helical" evidence="1">
    <location>
        <begin position="92"/>
        <end position="114"/>
    </location>
</feature>
<keyword evidence="1" id="KW-0472">Membrane</keyword>
<feature type="transmembrane region" description="Helical" evidence="1">
    <location>
        <begin position="12"/>
        <end position="39"/>
    </location>
</feature>
<name>A0AAD6XIJ4_9AGAR</name>
<evidence type="ECO:0000313" key="4">
    <source>
        <dbReference type="Proteomes" id="UP001222325"/>
    </source>
</evidence>
<evidence type="ECO:0000256" key="1">
    <source>
        <dbReference type="SAM" id="Phobius"/>
    </source>
</evidence>
<dbReference type="InterPro" id="IPR045339">
    <property type="entry name" value="DUF6534"/>
</dbReference>
<dbReference type="PANTHER" id="PTHR40465">
    <property type="entry name" value="CHROMOSOME 1, WHOLE GENOME SHOTGUN SEQUENCE"/>
    <property type="match status" value="1"/>
</dbReference>
<dbReference type="EMBL" id="JARJCN010000051">
    <property type="protein sequence ID" value="KAJ7081205.1"/>
    <property type="molecule type" value="Genomic_DNA"/>
</dbReference>
<keyword evidence="1" id="KW-0812">Transmembrane</keyword>
<organism evidence="3 4">
    <name type="scientific">Mycena belliarum</name>
    <dbReference type="NCBI Taxonomy" id="1033014"/>
    <lineage>
        <taxon>Eukaryota</taxon>
        <taxon>Fungi</taxon>
        <taxon>Dikarya</taxon>
        <taxon>Basidiomycota</taxon>
        <taxon>Agaricomycotina</taxon>
        <taxon>Agaricomycetes</taxon>
        <taxon>Agaricomycetidae</taxon>
        <taxon>Agaricales</taxon>
        <taxon>Marasmiineae</taxon>
        <taxon>Mycenaceae</taxon>
        <taxon>Mycena</taxon>
    </lineage>
</organism>
<proteinExistence type="predicted"/>
<keyword evidence="4" id="KW-1185">Reference proteome</keyword>
<dbReference type="AlphaFoldDB" id="A0AAD6XIJ4"/>
<gene>
    <name evidence="3" type="ORF">B0H15DRAFT_855407</name>
</gene>
<sequence length="323" mass="35671">MSAIAAAPDVTLLFGPLLIGVILNTLLYGVMLVQAFLYYSRYKNDRAWFRYLVLYLVIAETANWICDVAVVYEPLIIRFATLEALVVSPLLLRADALLTVLISTPVQLFIAWRVRVVTRSVILPIIICILAIVSLGGGVSVTTMVTLHPNFADFPSFKPEVTTWLVATTACDVVLTSSLVYSLWIRKTNVISTDSYINKIIRLTVQTGLITAAGALLDLILFVVFSDTTLNFMFDFPLSKLYTNSLISTLNARAWREIATEHDAPNVLFEQTASNSRGRSFSLGTRPSVYISQAVVAQSFTDNSNRGKYTLDSDVPLNNRGAV</sequence>
<dbReference type="Proteomes" id="UP001222325">
    <property type="component" value="Unassembled WGS sequence"/>
</dbReference>
<feature type="transmembrane region" description="Helical" evidence="1">
    <location>
        <begin position="51"/>
        <end position="72"/>
    </location>
</feature>
<protein>
    <recommendedName>
        <fullName evidence="2">DUF6534 domain-containing protein</fullName>
    </recommendedName>
</protein>
<accession>A0AAD6XIJ4</accession>
<dbReference type="PANTHER" id="PTHR40465:SF1">
    <property type="entry name" value="DUF6534 DOMAIN-CONTAINING PROTEIN"/>
    <property type="match status" value="1"/>
</dbReference>
<reference evidence="3" key="1">
    <citation type="submission" date="2023-03" db="EMBL/GenBank/DDBJ databases">
        <title>Massive genome expansion in bonnet fungi (Mycena s.s.) driven by repeated elements and novel gene families across ecological guilds.</title>
        <authorList>
            <consortium name="Lawrence Berkeley National Laboratory"/>
            <person name="Harder C.B."/>
            <person name="Miyauchi S."/>
            <person name="Viragh M."/>
            <person name="Kuo A."/>
            <person name="Thoen E."/>
            <person name="Andreopoulos B."/>
            <person name="Lu D."/>
            <person name="Skrede I."/>
            <person name="Drula E."/>
            <person name="Henrissat B."/>
            <person name="Morin E."/>
            <person name="Kohler A."/>
            <person name="Barry K."/>
            <person name="LaButti K."/>
            <person name="Morin E."/>
            <person name="Salamov A."/>
            <person name="Lipzen A."/>
            <person name="Mereny Z."/>
            <person name="Hegedus B."/>
            <person name="Baldrian P."/>
            <person name="Stursova M."/>
            <person name="Weitz H."/>
            <person name="Taylor A."/>
            <person name="Grigoriev I.V."/>
            <person name="Nagy L.G."/>
            <person name="Martin F."/>
            <person name="Kauserud H."/>
        </authorList>
    </citation>
    <scope>NUCLEOTIDE SEQUENCE</scope>
    <source>
        <strain evidence="3">CBHHK173m</strain>
    </source>
</reference>
<feature type="domain" description="DUF6534" evidence="2">
    <location>
        <begin position="169"/>
        <end position="254"/>
    </location>
</feature>
<feature type="transmembrane region" description="Helical" evidence="1">
    <location>
        <begin position="205"/>
        <end position="225"/>
    </location>
</feature>